<accession>A0A1H3M246</accession>
<dbReference type="InterPro" id="IPR036390">
    <property type="entry name" value="WH_DNA-bd_sf"/>
</dbReference>
<dbReference type="Proteomes" id="UP000198891">
    <property type="component" value="Unassembled WGS sequence"/>
</dbReference>
<dbReference type="CDD" id="cd08423">
    <property type="entry name" value="PBP2_LTTR_like_6"/>
    <property type="match status" value="1"/>
</dbReference>
<dbReference type="FunFam" id="1.10.10.10:FF:000001">
    <property type="entry name" value="LysR family transcriptional regulator"/>
    <property type="match status" value="1"/>
</dbReference>
<dbReference type="GO" id="GO:0032993">
    <property type="term" value="C:protein-DNA complex"/>
    <property type="evidence" value="ECO:0007669"/>
    <property type="project" value="TreeGrafter"/>
</dbReference>
<keyword evidence="7" id="KW-1185">Reference proteome</keyword>
<dbReference type="PANTHER" id="PTHR30346:SF29">
    <property type="entry name" value="LYSR SUBSTRATE-BINDING"/>
    <property type="match status" value="1"/>
</dbReference>
<reference evidence="6 7" key="1">
    <citation type="submission" date="2016-10" db="EMBL/GenBank/DDBJ databases">
        <authorList>
            <person name="de Groot N.N."/>
        </authorList>
    </citation>
    <scope>NUCLEOTIDE SEQUENCE [LARGE SCALE GENOMIC DNA]</scope>
    <source>
        <strain evidence="6 7">CGMCC 4.3491</strain>
    </source>
</reference>
<keyword evidence="2" id="KW-0805">Transcription regulation</keyword>
<dbReference type="OrthoDB" id="3673085at2"/>
<dbReference type="Gene3D" id="3.40.190.10">
    <property type="entry name" value="Periplasmic binding protein-like II"/>
    <property type="match status" value="2"/>
</dbReference>
<evidence type="ECO:0000256" key="2">
    <source>
        <dbReference type="ARBA" id="ARBA00023015"/>
    </source>
</evidence>
<dbReference type="STRING" id="381665.SAMN05216554_1240"/>
<dbReference type="Pfam" id="PF03466">
    <property type="entry name" value="LysR_substrate"/>
    <property type="match status" value="1"/>
</dbReference>
<evidence type="ECO:0000313" key="6">
    <source>
        <dbReference type="EMBL" id="SDY70780.1"/>
    </source>
</evidence>
<dbReference type="RefSeq" id="WP_092550210.1">
    <property type="nucleotide sequence ID" value="NZ_FNPZ01000001.1"/>
</dbReference>
<dbReference type="GO" id="GO:0003677">
    <property type="term" value="F:DNA binding"/>
    <property type="evidence" value="ECO:0007669"/>
    <property type="project" value="UniProtKB-KW"/>
</dbReference>
<keyword evidence="4" id="KW-0804">Transcription</keyword>
<dbReference type="PANTHER" id="PTHR30346">
    <property type="entry name" value="TRANSCRIPTIONAL DUAL REGULATOR HCAR-RELATED"/>
    <property type="match status" value="1"/>
</dbReference>
<feature type="domain" description="HTH lysR-type" evidence="5">
    <location>
        <begin position="12"/>
        <end position="69"/>
    </location>
</feature>
<gene>
    <name evidence="6" type="ORF">SAMN05216554_1240</name>
</gene>
<protein>
    <submittedName>
        <fullName evidence="6">ModE molybdate transport repressor domain-containing protein</fullName>
    </submittedName>
</protein>
<sequence length="321" mass="33480">MTLSPLASAFDLDSQTLRVIAAIAEYGSITRAAAVLGFSQPAVSQHLKRVESRIGMPLVTRSGRGIRLTDAGEVLARHAGVVLAALDEAAGELSDLSGLRSGQVRLSAFPSASSTIVPHLIQSMGAEHAGVRFTYLEAEPPAAVASVRDGVSDIAIAFHYPADRNDPFQESAEGLVVHELARDDLLVLVPERHAVLSGASGPRDSTATARIDLAELRSENWIAGCPRCRSHLLDSCARAGFAPSIAFETDNFVAVMSMVAAGLGVALLPSLARAASPLPPGVVALPSTGNDHRMIVAVTRPGADQIPAVGETLRLLRAVVA</sequence>
<keyword evidence="3" id="KW-0238">DNA-binding</keyword>
<dbReference type="SUPFAM" id="SSF53850">
    <property type="entry name" value="Periplasmic binding protein-like II"/>
    <property type="match status" value="1"/>
</dbReference>
<dbReference type="PRINTS" id="PR00039">
    <property type="entry name" value="HTHLYSR"/>
</dbReference>
<name>A0A1H3M246_9MICO</name>
<dbReference type="AlphaFoldDB" id="A0A1H3M246"/>
<dbReference type="InterPro" id="IPR005119">
    <property type="entry name" value="LysR_subst-bd"/>
</dbReference>
<dbReference type="GO" id="GO:0003700">
    <property type="term" value="F:DNA-binding transcription factor activity"/>
    <property type="evidence" value="ECO:0007669"/>
    <property type="project" value="InterPro"/>
</dbReference>
<dbReference type="InterPro" id="IPR036388">
    <property type="entry name" value="WH-like_DNA-bd_sf"/>
</dbReference>
<proteinExistence type="inferred from homology"/>
<dbReference type="SUPFAM" id="SSF46785">
    <property type="entry name" value="Winged helix' DNA-binding domain"/>
    <property type="match status" value="1"/>
</dbReference>
<dbReference type="EMBL" id="FNPZ01000001">
    <property type="protein sequence ID" value="SDY70780.1"/>
    <property type="molecule type" value="Genomic_DNA"/>
</dbReference>
<dbReference type="Gene3D" id="1.10.10.10">
    <property type="entry name" value="Winged helix-like DNA-binding domain superfamily/Winged helix DNA-binding domain"/>
    <property type="match status" value="1"/>
</dbReference>
<evidence type="ECO:0000259" key="5">
    <source>
        <dbReference type="PROSITE" id="PS50931"/>
    </source>
</evidence>
<organism evidence="6 7">
    <name type="scientific">Herbiconiux ginsengi</name>
    <dbReference type="NCBI Taxonomy" id="381665"/>
    <lineage>
        <taxon>Bacteria</taxon>
        <taxon>Bacillati</taxon>
        <taxon>Actinomycetota</taxon>
        <taxon>Actinomycetes</taxon>
        <taxon>Micrococcales</taxon>
        <taxon>Microbacteriaceae</taxon>
        <taxon>Herbiconiux</taxon>
    </lineage>
</organism>
<evidence type="ECO:0000256" key="4">
    <source>
        <dbReference type="ARBA" id="ARBA00023163"/>
    </source>
</evidence>
<evidence type="ECO:0000256" key="1">
    <source>
        <dbReference type="ARBA" id="ARBA00009437"/>
    </source>
</evidence>
<evidence type="ECO:0000313" key="7">
    <source>
        <dbReference type="Proteomes" id="UP000198891"/>
    </source>
</evidence>
<dbReference type="PROSITE" id="PS50931">
    <property type="entry name" value="HTH_LYSR"/>
    <property type="match status" value="1"/>
</dbReference>
<comment type="similarity">
    <text evidence="1">Belongs to the LysR transcriptional regulatory family.</text>
</comment>
<dbReference type="InterPro" id="IPR000847">
    <property type="entry name" value="LysR_HTH_N"/>
</dbReference>
<evidence type="ECO:0000256" key="3">
    <source>
        <dbReference type="ARBA" id="ARBA00023125"/>
    </source>
</evidence>
<dbReference type="Pfam" id="PF00126">
    <property type="entry name" value="HTH_1"/>
    <property type="match status" value="1"/>
</dbReference>